<dbReference type="PRINTS" id="PR00081">
    <property type="entry name" value="GDHRDH"/>
</dbReference>
<accession>X0UR55</accession>
<keyword evidence="2" id="KW-0560">Oxidoreductase</keyword>
<evidence type="ECO:0000256" key="1">
    <source>
        <dbReference type="ARBA" id="ARBA00006484"/>
    </source>
</evidence>
<name>X0UR55_9ZZZZ</name>
<dbReference type="InterPro" id="IPR036291">
    <property type="entry name" value="NAD(P)-bd_dom_sf"/>
</dbReference>
<dbReference type="PRINTS" id="PR00080">
    <property type="entry name" value="SDRFAMILY"/>
</dbReference>
<gene>
    <name evidence="3" type="ORF">S01H1_39894</name>
</gene>
<dbReference type="GO" id="GO:0016616">
    <property type="term" value="F:oxidoreductase activity, acting on the CH-OH group of donors, NAD or NADP as acceptor"/>
    <property type="evidence" value="ECO:0007669"/>
    <property type="project" value="TreeGrafter"/>
</dbReference>
<dbReference type="PANTHER" id="PTHR42760:SF115">
    <property type="entry name" value="3-OXOACYL-[ACYL-CARRIER-PROTEIN] REDUCTASE FABG"/>
    <property type="match status" value="1"/>
</dbReference>
<dbReference type="AlphaFoldDB" id="X0UR55"/>
<organism evidence="3">
    <name type="scientific">marine sediment metagenome</name>
    <dbReference type="NCBI Taxonomy" id="412755"/>
    <lineage>
        <taxon>unclassified sequences</taxon>
        <taxon>metagenomes</taxon>
        <taxon>ecological metagenomes</taxon>
    </lineage>
</organism>
<evidence type="ECO:0000256" key="2">
    <source>
        <dbReference type="ARBA" id="ARBA00023002"/>
    </source>
</evidence>
<reference evidence="3" key="1">
    <citation type="journal article" date="2014" name="Front. Microbiol.">
        <title>High frequency of phylogenetically diverse reductive dehalogenase-homologous genes in deep subseafloor sedimentary metagenomes.</title>
        <authorList>
            <person name="Kawai M."/>
            <person name="Futagami T."/>
            <person name="Toyoda A."/>
            <person name="Takaki Y."/>
            <person name="Nishi S."/>
            <person name="Hori S."/>
            <person name="Arai W."/>
            <person name="Tsubouchi T."/>
            <person name="Morono Y."/>
            <person name="Uchiyama I."/>
            <person name="Ito T."/>
            <person name="Fujiyama A."/>
            <person name="Inagaki F."/>
            <person name="Takami H."/>
        </authorList>
    </citation>
    <scope>NUCLEOTIDE SEQUENCE</scope>
    <source>
        <strain evidence="3">Expedition CK06-06</strain>
    </source>
</reference>
<dbReference type="EMBL" id="BARS01025220">
    <property type="protein sequence ID" value="GAG01727.1"/>
    <property type="molecule type" value="Genomic_DNA"/>
</dbReference>
<dbReference type="Gene3D" id="3.40.50.720">
    <property type="entry name" value="NAD(P)-binding Rossmann-like Domain"/>
    <property type="match status" value="1"/>
</dbReference>
<sequence length="199" mass="21153">MSFVEDLYNLEGKVAAAIGAGGVLAGEMVRGLAKAGAKVAVLDLNLENAENVASSIKTDCKGEAMAVKVDATNSGDIRNALDEILSAWGQVDILINAPGINSATPYFEITEDEYEKILSVNLKSMFLACQIFGKKMIDQGESGSIINISSVSSGPPLSRVFTYSLSKAGVNNLTQFLAREWAPYRVRVNAIAPGFFPAE</sequence>
<comment type="caution">
    <text evidence="3">The sequence shown here is derived from an EMBL/GenBank/DDBJ whole genome shotgun (WGS) entry which is preliminary data.</text>
</comment>
<dbReference type="InterPro" id="IPR002347">
    <property type="entry name" value="SDR_fam"/>
</dbReference>
<dbReference type="Pfam" id="PF00106">
    <property type="entry name" value="adh_short"/>
    <property type="match status" value="1"/>
</dbReference>
<evidence type="ECO:0000313" key="3">
    <source>
        <dbReference type="EMBL" id="GAG01727.1"/>
    </source>
</evidence>
<dbReference type="SUPFAM" id="SSF51735">
    <property type="entry name" value="NAD(P)-binding Rossmann-fold domains"/>
    <property type="match status" value="1"/>
</dbReference>
<proteinExistence type="inferred from homology"/>
<feature type="non-terminal residue" evidence="3">
    <location>
        <position position="199"/>
    </location>
</feature>
<protein>
    <recommendedName>
        <fullName evidence="4">Gluconate 5-dehydrogenase</fullName>
    </recommendedName>
</protein>
<dbReference type="PANTHER" id="PTHR42760">
    <property type="entry name" value="SHORT-CHAIN DEHYDROGENASES/REDUCTASES FAMILY MEMBER"/>
    <property type="match status" value="1"/>
</dbReference>
<evidence type="ECO:0008006" key="4">
    <source>
        <dbReference type="Google" id="ProtNLM"/>
    </source>
</evidence>
<comment type="similarity">
    <text evidence="1">Belongs to the short-chain dehydrogenases/reductases (SDR) family.</text>
</comment>